<feature type="transmembrane region" description="Helical" evidence="16">
    <location>
        <begin position="115"/>
        <end position="135"/>
    </location>
</feature>
<evidence type="ECO:0000256" key="12">
    <source>
        <dbReference type="ARBA" id="ARBA00023075"/>
    </source>
</evidence>
<dbReference type="Pfam" id="PF00361">
    <property type="entry name" value="Proton_antipo_M"/>
    <property type="match status" value="1"/>
</dbReference>
<comment type="function">
    <text evidence="16">Core subunit of the mitochondrial membrane respiratory chain NADH dehydrogenase (Complex I) which catalyzes electron transfer from NADH through the respiratory chain, using ubiquinone as an electron acceptor. Essential for the catalytic activity and assembly of complex I.</text>
</comment>
<evidence type="ECO:0000256" key="16">
    <source>
        <dbReference type="RuleBase" id="RU003297"/>
    </source>
</evidence>
<comment type="similarity">
    <text evidence="2 16">Belongs to the complex I subunit 4 family.</text>
</comment>
<dbReference type="InterPro" id="IPR000260">
    <property type="entry name" value="NADH4_N"/>
</dbReference>
<geneLocation type="mitochondrion" evidence="19"/>
<dbReference type="NCBIfam" id="TIGR01972">
    <property type="entry name" value="NDH_I_M"/>
    <property type="match status" value="1"/>
</dbReference>
<sequence length="454" mass="50731">MLMIMIPFFTLMIATWISPAKRLWETISTQAFIIASMSTIWFCIQETPPFLNQYFTIDEISSPLMILTCWLTVPTLLASQSKLSKEPITRQRAYIFTIILLQATTLLAFSAENFMLFFIMFESTMIPTMILITRWGTQKERMLAGTYLLFYTLFGSMALLTALLLFNETFGTLSMTMIKEIPMNHAFSTCTLAWWIACFTAFLVKMPLYGVHLWLPKAHVEAPIAGSMILAGTLLKLGGYGIIRMNAMMDDSLLPAAAPLIAFSILGILMSAALCSRQTDLKSLIAFSSVSHMGLVIASLMTKTEWGVAGSMTLMIAHGLTSSALFCLANTLYERTSTRTLMLLQGGQIILPLIAAWWLLATLLNMALPPSPNFIGELSILTSLFQWSNFTLLITGLGIIFTTAYSLYLFWASQREYVPTHLNFTTPIQTREHILLGLHIIPALILILKPSLLF</sequence>
<dbReference type="GO" id="GO:0031966">
    <property type="term" value="C:mitochondrial membrane"/>
    <property type="evidence" value="ECO:0007669"/>
    <property type="project" value="UniProtKB-SubCell"/>
</dbReference>
<keyword evidence="14 16" id="KW-0472">Membrane</keyword>
<feature type="domain" description="NADH:quinone oxidoreductase/Mrp antiporter transmembrane" evidence="17">
    <location>
        <begin position="111"/>
        <end position="398"/>
    </location>
</feature>
<feature type="transmembrane region" description="Helical" evidence="16">
    <location>
        <begin position="388"/>
        <end position="412"/>
    </location>
</feature>
<feature type="transmembrane region" description="Helical" evidence="16">
    <location>
        <begin position="224"/>
        <end position="243"/>
    </location>
</feature>
<keyword evidence="7 16" id="KW-0812">Transmembrane</keyword>
<comment type="subcellular location">
    <subcellularLocation>
        <location evidence="1 16">Mitochondrion membrane</location>
        <topology evidence="1 16">Multi-pass membrane protein</topology>
    </subcellularLocation>
</comment>
<evidence type="ECO:0000313" key="19">
    <source>
        <dbReference type="EMBL" id="AGN71376.1"/>
    </source>
</evidence>
<reference evidence="19" key="1">
    <citation type="journal article" date="2013" name="Mol. Biol. Evol.">
        <title>Efficient Sequencing of Anuran mtDNAs and a Mitogenomic Exploration of the Phylogeny and Evolution of Frogs.</title>
        <authorList>
            <person name="Zhang P."/>
            <person name="Liang D."/>
            <person name="Mao R.L."/>
            <person name="Hillis D.M."/>
            <person name="Wake D.B."/>
            <person name="Cannatella D.C."/>
        </authorList>
    </citation>
    <scope>NUCLEOTIDE SEQUENCE</scope>
</reference>
<protein>
    <recommendedName>
        <fullName evidence="4 16">NADH-ubiquinone oxidoreductase chain 4</fullName>
        <ecNumber evidence="3 16">7.1.1.2</ecNumber>
    </recommendedName>
</protein>
<evidence type="ECO:0000256" key="11">
    <source>
        <dbReference type="ARBA" id="ARBA00023027"/>
    </source>
</evidence>
<dbReference type="InterPro" id="IPR010227">
    <property type="entry name" value="NADH_Q_OxRdtase_chainM/4"/>
</dbReference>
<dbReference type="PANTHER" id="PTHR43507">
    <property type="entry name" value="NADH-UBIQUINONE OXIDOREDUCTASE CHAIN 4"/>
    <property type="match status" value="1"/>
</dbReference>
<evidence type="ECO:0000256" key="4">
    <source>
        <dbReference type="ARBA" id="ARBA00021006"/>
    </source>
</evidence>
<keyword evidence="6 16" id="KW-0679">Respiratory chain</keyword>
<dbReference type="InterPro" id="IPR001750">
    <property type="entry name" value="ND/Mrp_TM"/>
</dbReference>
<dbReference type="EC" id="7.1.1.2" evidence="3 16"/>
<feature type="transmembrane region" description="Helical" evidence="16">
    <location>
        <begin position="433"/>
        <end position="452"/>
    </location>
</feature>
<evidence type="ECO:0000256" key="13">
    <source>
        <dbReference type="ARBA" id="ARBA00023128"/>
    </source>
</evidence>
<keyword evidence="10 16" id="KW-1133">Transmembrane helix</keyword>
<feature type="transmembrane region" description="Helical" evidence="16">
    <location>
        <begin position="284"/>
        <end position="302"/>
    </location>
</feature>
<keyword evidence="8" id="KW-1278">Translocase</keyword>
<comment type="catalytic activity">
    <reaction evidence="15 16">
        <text>a ubiquinone + NADH + 5 H(+)(in) = a ubiquinol + NAD(+) + 4 H(+)(out)</text>
        <dbReference type="Rhea" id="RHEA:29091"/>
        <dbReference type="Rhea" id="RHEA-COMP:9565"/>
        <dbReference type="Rhea" id="RHEA-COMP:9566"/>
        <dbReference type="ChEBI" id="CHEBI:15378"/>
        <dbReference type="ChEBI" id="CHEBI:16389"/>
        <dbReference type="ChEBI" id="CHEBI:17976"/>
        <dbReference type="ChEBI" id="CHEBI:57540"/>
        <dbReference type="ChEBI" id="CHEBI:57945"/>
        <dbReference type="EC" id="7.1.1.2"/>
    </reaction>
</comment>
<proteinExistence type="inferred from homology"/>
<organism evidence="19">
    <name type="scientific">Odontophrynus occidentalis</name>
    <dbReference type="NCBI Taxonomy" id="326981"/>
    <lineage>
        <taxon>Eukaryota</taxon>
        <taxon>Metazoa</taxon>
        <taxon>Chordata</taxon>
        <taxon>Craniata</taxon>
        <taxon>Vertebrata</taxon>
        <taxon>Euteleostomi</taxon>
        <taxon>Amphibia</taxon>
        <taxon>Batrachia</taxon>
        <taxon>Anura</taxon>
        <taxon>Neobatrachia</taxon>
        <taxon>Hyloidea</taxon>
        <taxon>Alsodidae</taxon>
        <taxon>Odontophrynus</taxon>
    </lineage>
</organism>
<evidence type="ECO:0000256" key="14">
    <source>
        <dbReference type="ARBA" id="ARBA00023136"/>
    </source>
</evidence>
<accession>S4V191</accession>
<evidence type="ECO:0000256" key="10">
    <source>
        <dbReference type="ARBA" id="ARBA00022989"/>
    </source>
</evidence>
<feature type="domain" description="NADH:ubiquinone oxidoreductase chain 4 N-terminal" evidence="18">
    <location>
        <begin position="1"/>
        <end position="107"/>
    </location>
</feature>
<dbReference type="EMBL" id="JX564880">
    <property type="protein sequence ID" value="AGN71376.1"/>
    <property type="molecule type" value="Genomic_DNA"/>
</dbReference>
<evidence type="ECO:0000256" key="9">
    <source>
        <dbReference type="ARBA" id="ARBA00022982"/>
    </source>
</evidence>
<keyword evidence="12 16" id="KW-0830">Ubiquinone</keyword>
<evidence type="ECO:0000256" key="5">
    <source>
        <dbReference type="ARBA" id="ARBA00022448"/>
    </source>
</evidence>
<evidence type="ECO:0000256" key="2">
    <source>
        <dbReference type="ARBA" id="ARBA00009025"/>
    </source>
</evidence>
<evidence type="ECO:0000256" key="7">
    <source>
        <dbReference type="ARBA" id="ARBA00022692"/>
    </source>
</evidence>
<feature type="transmembrane region" description="Helical" evidence="16">
    <location>
        <begin position="308"/>
        <end position="328"/>
    </location>
</feature>
<keyword evidence="9 16" id="KW-0249">Electron transport</keyword>
<evidence type="ECO:0000256" key="6">
    <source>
        <dbReference type="ARBA" id="ARBA00022660"/>
    </source>
</evidence>
<evidence type="ECO:0000256" key="15">
    <source>
        <dbReference type="ARBA" id="ARBA00049551"/>
    </source>
</evidence>
<keyword evidence="11 16" id="KW-0520">NAD</keyword>
<dbReference type="GO" id="GO:0015990">
    <property type="term" value="P:electron transport coupled proton transport"/>
    <property type="evidence" value="ECO:0007669"/>
    <property type="project" value="TreeGrafter"/>
</dbReference>
<dbReference type="GO" id="GO:0008137">
    <property type="term" value="F:NADH dehydrogenase (ubiquinone) activity"/>
    <property type="evidence" value="ECO:0007669"/>
    <property type="project" value="UniProtKB-UniRule"/>
</dbReference>
<evidence type="ECO:0000259" key="17">
    <source>
        <dbReference type="Pfam" id="PF00361"/>
    </source>
</evidence>
<name>S4V191_9NEOB</name>
<evidence type="ECO:0000259" key="18">
    <source>
        <dbReference type="Pfam" id="PF01059"/>
    </source>
</evidence>
<feature type="transmembrane region" description="Helical" evidence="16">
    <location>
        <begin position="255"/>
        <end position="275"/>
    </location>
</feature>
<dbReference type="Pfam" id="PF01059">
    <property type="entry name" value="Oxidored_q5_N"/>
    <property type="match status" value="1"/>
</dbReference>
<feature type="transmembrane region" description="Helical" evidence="16">
    <location>
        <begin position="60"/>
        <end position="79"/>
    </location>
</feature>
<evidence type="ECO:0000256" key="1">
    <source>
        <dbReference type="ARBA" id="ARBA00004225"/>
    </source>
</evidence>
<dbReference type="PANTHER" id="PTHR43507:SF20">
    <property type="entry name" value="NADH-UBIQUINONE OXIDOREDUCTASE CHAIN 4"/>
    <property type="match status" value="1"/>
</dbReference>
<evidence type="ECO:0000256" key="8">
    <source>
        <dbReference type="ARBA" id="ARBA00022967"/>
    </source>
</evidence>
<feature type="transmembrane region" description="Helical" evidence="16">
    <location>
        <begin position="91"/>
        <end position="109"/>
    </location>
</feature>
<dbReference type="AlphaFoldDB" id="S4V191"/>
<dbReference type="GO" id="GO:0048039">
    <property type="term" value="F:ubiquinone binding"/>
    <property type="evidence" value="ECO:0007669"/>
    <property type="project" value="TreeGrafter"/>
</dbReference>
<dbReference type="InterPro" id="IPR003918">
    <property type="entry name" value="NADH_UbQ_OxRdtase"/>
</dbReference>
<feature type="transmembrane region" description="Helical" evidence="16">
    <location>
        <begin position="186"/>
        <end position="204"/>
    </location>
</feature>
<keyword evidence="13 16" id="KW-0496">Mitochondrion</keyword>
<evidence type="ECO:0000256" key="3">
    <source>
        <dbReference type="ARBA" id="ARBA00012944"/>
    </source>
</evidence>
<feature type="transmembrane region" description="Helical" evidence="16">
    <location>
        <begin position="147"/>
        <end position="166"/>
    </location>
</feature>
<dbReference type="PRINTS" id="PR01437">
    <property type="entry name" value="NUOXDRDTASE4"/>
</dbReference>
<keyword evidence="5 16" id="KW-0813">Transport</keyword>
<gene>
    <name evidence="19" type="primary">ND4</name>
</gene>
<dbReference type="GO" id="GO:0042773">
    <property type="term" value="P:ATP synthesis coupled electron transport"/>
    <property type="evidence" value="ECO:0007669"/>
    <property type="project" value="InterPro"/>
</dbReference>
<dbReference type="GO" id="GO:0003954">
    <property type="term" value="F:NADH dehydrogenase activity"/>
    <property type="evidence" value="ECO:0007669"/>
    <property type="project" value="TreeGrafter"/>
</dbReference>
<feature type="transmembrane region" description="Helical" evidence="16">
    <location>
        <begin position="349"/>
        <end position="368"/>
    </location>
</feature>